<keyword evidence="4 11" id="KW-0479">Metal-binding</keyword>
<comment type="subcellular location">
    <subcellularLocation>
        <location evidence="1">Nucleus</location>
    </subcellularLocation>
</comment>
<dbReference type="GO" id="GO:0005634">
    <property type="term" value="C:nucleus"/>
    <property type="evidence" value="ECO:0007669"/>
    <property type="project" value="UniProtKB-SubCell"/>
</dbReference>
<gene>
    <name evidence="15" type="ORF">CLUMA_CG002347</name>
</gene>
<dbReference type="InterPro" id="IPR012346">
    <property type="entry name" value="p53/RUNT-type_TF_DNA-bd_sf"/>
</dbReference>
<keyword evidence="6" id="KW-0805">Transcription regulation</keyword>
<dbReference type="AlphaFoldDB" id="A0A1J1HKW3"/>
<name>A0A1J1HKW3_9DIPT</name>
<dbReference type="InterPro" id="IPR011615">
    <property type="entry name" value="p53_DNA-bd"/>
</dbReference>
<feature type="binding site" evidence="11">
    <location>
        <position position="166"/>
    </location>
    <ligand>
        <name>Zn(2+)</name>
        <dbReference type="ChEBI" id="CHEBI:29105"/>
    </ligand>
</feature>
<evidence type="ECO:0000256" key="9">
    <source>
        <dbReference type="ARBA" id="ARBA00023163"/>
    </source>
</evidence>
<dbReference type="InterPro" id="IPR002117">
    <property type="entry name" value="p53_tumour_suppressor"/>
</dbReference>
<dbReference type="GO" id="GO:0046872">
    <property type="term" value="F:metal ion binding"/>
    <property type="evidence" value="ECO:0007669"/>
    <property type="project" value="UniProtKB-KW"/>
</dbReference>
<reference evidence="15 16" key="1">
    <citation type="submission" date="2015-04" db="EMBL/GenBank/DDBJ databases">
        <authorList>
            <person name="Syromyatnikov M.Y."/>
            <person name="Popov V.N."/>
        </authorList>
    </citation>
    <scope>NUCLEOTIDE SEQUENCE [LARGE SCALE GENOMIC DNA]</scope>
</reference>
<dbReference type="PANTHER" id="PTHR11447:SF16">
    <property type="entry name" value="P53 PROTEIN LONG FORM VARIANT 1"/>
    <property type="match status" value="1"/>
</dbReference>
<keyword evidence="3" id="KW-0053">Apoptosis</keyword>
<keyword evidence="10" id="KW-0539">Nucleus</keyword>
<feature type="domain" description="p53 DNA-binding" evidence="14">
    <location>
        <begin position="87"/>
        <end position="273"/>
    </location>
</feature>
<dbReference type="GO" id="GO:0000981">
    <property type="term" value="F:DNA-binding transcription factor activity, RNA polymerase II-specific"/>
    <property type="evidence" value="ECO:0007669"/>
    <property type="project" value="TreeGrafter"/>
</dbReference>
<proteinExistence type="inferred from homology"/>
<dbReference type="Pfam" id="PF00870">
    <property type="entry name" value="P53"/>
    <property type="match status" value="1"/>
</dbReference>
<protein>
    <submittedName>
        <fullName evidence="15">CLUMA_CG002347, isoform A</fullName>
    </submittedName>
</protein>
<evidence type="ECO:0000256" key="12">
    <source>
        <dbReference type="PIRSR" id="PIRSR602117-3"/>
    </source>
</evidence>
<dbReference type="OrthoDB" id="5915660at2759"/>
<dbReference type="SUPFAM" id="SSF49417">
    <property type="entry name" value="p53-like transcription factors"/>
    <property type="match status" value="1"/>
</dbReference>
<evidence type="ECO:0000256" key="7">
    <source>
        <dbReference type="ARBA" id="ARBA00023125"/>
    </source>
</evidence>
<feature type="binding site" evidence="11">
    <location>
        <position position="163"/>
    </location>
    <ligand>
        <name>Zn(2+)</name>
        <dbReference type="ChEBI" id="CHEBI:29105"/>
    </ligand>
</feature>
<dbReference type="Proteomes" id="UP000183832">
    <property type="component" value="Unassembled WGS sequence"/>
</dbReference>
<evidence type="ECO:0000313" key="15">
    <source>
        <dbReference type="EMBL" id="CRK88703.1"/>
    </source>
</evidence>
<comment type="cofactor">
    <cofactor evidence="11">
        <name>Zn(2+)</name>
        <dbReference type="ChEBI" id="CHEBI:29105"/>
    </cofactor>
    <text evidence="11">Binds 1 zinc ion per subunit.</text>
</comment>
<accession>A0A1J1HKW3</accession>
<dbReference type="PRINTS" id="PR00386">
    <property type="entry name" value="P53SUPPRESSR"/>
</dbReference>
<evidence type="ECO:0000256" key="1">
    <source>
        <dbReference type="ARBA" id="ARBA00004123"/>
    </source>
</evidence>
<evidence type="ECO:0000256" key="2">
    <source>
        <dbReference type="ARBA" id="ARBA00006167"/>
    </source>
</evidence>
<keyword evidence="9" id="KW-0804">Transcription</keyword>
<organism evidence="15 16">
    <name type="scientific">Clunio marinus</name>
    <dbReference type="NCBI Taxonomy" id="568069"/>
    <lineage>
        <taxon>Eukaryota</taxon>
        <taxon>Metazoa</taxon>
        <taxon>Ecdysozoa</taxon>
        <taxon>Arthropoda</taxon>
        <taxon>Hexapoda</taxon>
        <taxon>Insecta</taxon>
        <taxon>Pterygota</taxon>
        <taxon>Neoptera</taxon>
        <taxon>Endopterygota</taxon>
        <taxon>Diptera</taxon>
        <taxon>Nematocera</taxon>
        <taxon>Chironomoidea</taxon>
        <taxon>Chironomidae</taxon>
        <taxon>Clunio</taxon>
    </lineage>
</organism>
<evidence type="ECO:0000256" key="4">
    <source>
        <dbReference type="ARBA" id="ARBA00022723"/>
    </source>
</evidence>
<keyword evidence="16" id="KW-1185">Reference proteome</keyword>
<evidence type="ECO:0000259" key="14">
    <source>
        <dbReference type="Pfam" id="PF00870"/>
    </source>
</evidence>
<evidence type="ECO:0000256" key="8">
    <source>
        <dbReference type="ARBA" id="ARBA00023159"/>
    </source>
</evidence>
<comment type="similarity">
    <text evidence="2">Belongs to the p53 family.</text>
</comment>
<keyword evidence="7" id="KW-0238">DNA-binding</keyword>
<dbReference type="GO" id="GO:0006915">
    <property type="term" value="P:apoptotic process"/>
    <property type="evidence" value="ECO:0007669"/>
    <property type="project" value="UniProtKB-KW"/>
</dbReference>
<keyword evidence="8" id="KW-0010">Activator</keyword>
<feature type="binding site" evidence="11">
    <location>
        <position position="223"/>
    </location>
    <ligand>
        <name>Zn(2+)</name>
        <dbReference type="ChEBI" id="CHEBI:29105"/>
    </ligand>
</feature>
<evidence type="ECO:0000256" key="5">
    <source>
        <dbReference type="ARBA" id="ARBA00022833"/>
    </source>
</evidence>
<dbReference type="Gene3D" id="2.60.40.720">
    <property type="match status" value="1"/>
</dbReference>
<dbReference type="EMBL" id="CVRI01000009">
    <property type="protein sequence ID" value="CRK88703.1"/>
    <property type="molecule type" value="Genomic_DNA"/>
</dbReference>
<feature type="cross-link" description="Glycyl lysine isopeptide (Lys-Gly) (interchain with G-Cter in ubiquitin)" evidence="12">
    <location>
        <position position="276"/>
    </location>
</feature>
<sequence length="392" mass="44259">MVESQDSLYTFNAQNDHLELGQINTEDLLVSSDDIMNASMFSLSPNGFQDEFNSGENEKVFVSGAMDESQLIPYSAGPKHLYQLPSMEDINNEWDFNIFLHSDYAGKTTWMYSPKLHKVFVKINTSMHVNVKFENVDPSRKLFVRAMIVYSSPNEFAEPVKKCPNHRDQSNNLNSPEHILRSPASHTVYIGKEEGKLFGEKLAILVSQDDLVAGEPLKLQFTCQNSCSGGMNRKSTSIIFTLENEFYEILGRKVLAFKVCSCPKRDKEKEEESCKKPLPKKRKPEAEPPSTSKKIAIQIPIKQEVVDVLTNAVSFQELPSDLQALNSDLVGYKKENSCEVTVTMPNEKMKKDLLKCAFDMVAGEMARTANTPNAADYQPYLENIQKQIDDNN</sequence>
<keyword evidence="5 11" id="KW-0862">Zinc</keyword>
<evidence type="ECO:0000313" key="16">
    <source>
        <dbReference type="Proteomes" id="UP000183832"/>
    </source>
</evidence>
<dbReference type="STRING" id="568069.A0A1J1HKW3"/>
<feature type="binding site" evidence="11">
    <location>
        <position position="227"/>
    </location>
    <ligand>
        <name>Zn(2+)</name>
        <dbReference type="ChEBI" id="CHEBI:29105"/>
    </ligand>
</feature>
<dbReference type="PANTHER" id="PTHR11447">
    <property type="entry name" value="CELLULAR TUMOR ANTIGEN P53"/>
    <property type="match status" value="1"/>
</dbReference>
<dbReference type="CDD" id="cd08367">
    <property type="entry name" value="P53"/>
    <property type="match status" value="1"/>
</dbReference>
<evidence type="ECO:0000256" key="11">
    <source>
        <dbReference type="PIRSR" id="PIRSR602117-1"/>
    </source>
</evidence>
<dbReference type="InterPro" id="IPR008967">
    <property type="entry name" value="p53-like_TF_DNA-bd_sf"/>
</dbReference>
<feature type="region of interest" description="Disordered" evidence="13">
    <location>
        <begin position="271"/>
        <end position="294"/>
    </location>
</feature>
<dbReference type="GO" id="GO:0000978">
    <property type="term" value="F:RNA polymerase II cis-regulatory region sequence-specific DNA binding"/>
    <property type="evidence" value="ECO:0007669"/>
    <property type="project" value="TreeGrafter"/>
</dbReference>
<evidence type="ECO:0000256" key="10">
    <source>
        <dbReference type="ARBA" id="ARBA00023242"/>
    </source>
</evidence>
<evidence type="ECO:0000256" key="3">
    <source>
        <dbReference type="ARBA" id="ARBA00022703"/>
    </source>
</evidence>
<evidence type="ECO:0000256" key="6">
    <source>
        <dbReference type="ARBA" id="ARBA00023015"/>
    </source>
</evidence>
<evidence type="ECO:0000256" key="13">
    <source>
        <dbReference type="SAM" id="MobiDB-lite"/>
    </source>
</evidence>